<evidence type="ECO:0000256" key="7">
    <source>
        <dbReference type="ARBA" id="ARBA00023136"/>
    </source>
</evidence>
<dbReference type="CDD" id="cd12912">
    <property type="entry name" value="PDC2_MCP_like"/>
    <property type="match status" value="1"/>
</dbReference>
<protein>
    <recommendedName>
        <fullName evidence="16">Chemotaxis protein</fullName>
    </recommendedName>
</protein>
<dbReference type="PROSITE" id="PS50111">
    <property type="entry name" value="CHEMOTAXIS_TRANSDUC_2"/>
    <property type="match status" value="1"/>
</dbReference>
<evidence type="ECO:0000256" key="9">
    <source>
        <dbReference type="ARBA" id="ARBA00029447"/>
    </source>
</evidence>
<feature type="domain" description="Methyl-accepting transducer" evidence="12">
    <location>
        <begin position="369"/>
        <end position="619"/>
    </location>
</feature>
<keyword evidence="2" id="KW-1003">Cell membrane</keyword>
<keyword evidence="6 11" id="KW-1133">Transmembrane helix</keyword>
<evidence type="ECO:0000259" key="13">
    <source>
        <dbReference type="PROSITE" id="PS50885"/>
    </source>
</evidence>
<evidence type="ECO:0000256" key="4">
    <source>
        <dbReference type="ARBA" id="ARBA00022500"/>
    </source>
</evidence>
<accession>A0A1B9AJG6</accession>
<dbReference type="InterPro" id="IPR003660">
    <property type="entry name" value="HAMP_dom"/>
</dbReference>
<sequence>MIIFIVAIAAMLIIVGMQITKKTEENVIGQSKALTDEMGNSIEYFLQQYERSLYELADSKAVKDYTNYYSEKDPKRAQLNLKAIDEEFGSFTEHFKESSFIYLAFPTKQMKMVPSAEFEDGFDPTTRVWYKAAVEDTDKVHWSKPFVDVISGEQVISASKAVVKDGKTVGVLGVDIKLSSISEKISQSKLGYHGYPFIIDSDGVAMVHPSEQGKNVMKYPFIKEMYKAGKKEGVVRYEFNGENQVNIYHTLPDLGWKIGAIYSEKALGSVAGELQRLLIWIALFTIVLAFITLYLMLNRIINPIQSLKKAIEEVAEGDLTVRSKVVSVDEIGQLSSYFNKMVDNMGNLISVVHSSVSNVLQSAESLSAASEETNAASEQTASAINEIAIGAAKSAEDAEEVSVNSERLGSQINMISEKSAAMTNIADQANGMNQNGRQQMQKLRGSFDDWKMNLQSMAEVIGQLDTKIKAIGQVMETITEVSAQTNLLALNASIEAARAGEHGKGFAVVAEEVRKLAEQSARATEEVKETVGELQEGSQRVTKQMIETSETFQHQETVVHDTDTTFEKLSLLMDDMQQAIDSVYTEVQKVESHKEEVAKTIQTMAATSEETAAACEEVSASTTEQLRTIQTVAESAEQLTNLSYQLQQAISRFKI</sequence>
<dbReference type="InterPro" id="IPR029151">
    <property type="entry name" value="Sensor-like_sf"/>
</dbReference>
<comment type="subcellular location">
    <subcellularLocation>
        <location evidence="1">Cell membrane</location>
        <topology evidence="1">Multi-pass membrane protein</topology>
    </subcellularLocation>
</comment>
<dbReference type="InterPro" id="IPR033479">
    <property type="entry name" value="dCache_1"/>
</dbReference>
<dbReference type="SMART" id="SM00283">
    <property type="entry name" value="MA"/>
    <property type="match status" value="1"/>
</dbReference>
<dbReference type="Gene3D" id="1.10.287.950">
    <property type="entry name" value="Methyl-accepting chemotaxis protein"/>
    <property type="match status" value="1"/>
</dbReference>
<dbReference type="Proteomes" id="UP000092578">
    <property type="component" value="Unassembled WGS sequence"/>
</dbReference>
<evidence type="ECO:0008006" key="16">
    <source>
        <dbReference type="Google" id="ProtNLM"/>
    </source>
</evidence>
<keyword evidence="8 10" id="KW-0807">Transducer</keyword>
<evidence type="ECO:0000256" key="8">
    <source>
        <dbReference type="ARBA" id="ARBA00023224"/>
    </source>
</evidence>
<dbReference type="Pfam" id="PF00015">
    <property type="entry name" value="MCPsignal"/>
    <property type="match status" value="1"/>
</dbReference>
<dbReference type="Gene3D" id="3.30.450.20">
    <property type="entry name" value="PAS domain"/>
    <property type="match status" value="2"/>
</dbReference>
<dbReference type="Pfam" id="PF00672">
    <property type="entry name" value="HAMP"/>
    <property type="match status" value="1"/>
</dbReference>
<dbReference type="GO" id="GO:0007165">
    <property type="term" value="P:signal transduction"/>
    <property type="evidence" value="ECO:0007669"/>
    <property type="project" value="UniProtKB-KW"/>
</dbReference>
<evidence type="ECO:0000259" key="12">
    <source>
        <dbReference type="PROSITE" id="PS50111"/>
    </source>
</evidence>
<dbReference type="CDD" id="cd12913">
    <property type="entry name" value="PDC1_MCP_like"/>
    <property type="match status" value="1"/>
</dbReference>
<evidence type="ECO:0000313" key="15">
    <source>
        <dbReference type="Proteomes" id="UP000092578"/>
    </source>
</evidence>
<dbReference type="CDD" id="cd11386">
    <property type="entry name" value="MCP_signal"/>
    <property type="match status" value="1"/>
</dbReference>
<name>A0A1B9AJG6_9BACI</name>
<comment type="similarity">
    <text evidence="9">Belongs to the methyl-accepting chemotaxis (MCP) protein family.</text>
</comment>
<evidence type="ECO:0000256" key="10">
    <source>
        <dbReference type="PROSITE-ProRule" id="PRU00284"/>
    </source>
</evidence>
<dbReference type="SUPFAM" id="SSF103190">
    <property type="entry name" value="Sensory domain-like"/>
    <property type="match status" value="1"/>
</dbReference>
<dbReference type="GO" id="GO:0005886">
    <property type="term" value="C:plasma membrane"/>
    <property type="evidence" value="ECO:0007669"/>
    <property type="project" value="UniProtKB-SubCell"/>
</dbReference>
<gene>
    <name evidence="14" type="ORF">A8F95_11875</name>
</gene>
<dbReference type="SUPFAM" id="SSF58104">
    <property type="entry name" value="Methyl-accepting chemotaxis protein (MCP) signaling domain"/>
    <property type="match status" value="1"/>
</dbReference>
<dbReference type="AlphaFoldDB" id="A0A1B9AJG6"/>
<dbReference type="PROSITE" id="PS50885">
    <property type="entry name" value="HAMP"/>
    <property type="match status" value="1"/>
</dbReference>
<dbReference type="EMBL" id="MAYT01000028">
    <property type="protein sequence ID" value="OCA83948.1"/>
    <property type="molecule type" value="Genomic_DNA"/>
</dbReference>
<keyword evidence="3" id="KW-0488">Methylation</keyword>
<keyword evidence="15" id="KW-1185">Reference proteome</keyword>
<proteinExistence type="inferred from homology"/>
<dbReference type="Pfam" id="PF02743">
    <property type="entry name" value="dCache_1"/>
    <property type="match status" value="1"/>
</dbReference>
<reference evidence="15" key="1">
    <citation type="submission" date="2016-05" db="EMBL/GenBank/DDBJ databases">
        <authorList>
            <person name="Liu B."/>
            <person name="Wang J."/>
            <person name="Zhu Y."/>
            <person name="Liu G."/>
            <person name="Chen Q."/>
            <person name="Chen Z."/>
            <person name="Lan J."/>
            <person name="Che J."/>
            <person name="Ge C."/>
            <person name="Shi H."/>
            <person name="Pan Z."/>
            <person name="Liu X."/>
        </authorList>
    </citation>
    <scope>NUCLEOTIDE SEQUENCE [LARGE SCALE GENOMIC DNA]</scope>
    <source>
        <strain evidence="15">FJAT-27215</strain>
    </source>
</reference>
<evidence type="ECO:0000256" key="2">
    <source>
        <dbReference type="ARBA" id="ARBA00022475"/>
    </source>
</evidence>
<dbReference type="PANTHER" id="PTHR32089">
    <property type="entry name" value="METHYL-ACCEPTING CHEMOTAXIS PROTEIN MCPB"/>
    <property type="match status" value="1"/>
</dbReference>
<dbReference type="SMART" id="SM00304">
    <property type="entry name" value="HAMP"/>
    <property type="match status" value="1"/>
</dbReference>
<dbReference type="GO" id="GO:0006935">
    <property type="term" value="P:chemotaxis"/>
    <property type="evidence" value="ECO:0007669"/>
    <property type="project" value="UniProtKB-KW"/>
</dbReference>
<evidence type="ECO:0000256" key="6">
    <source>
        <dbReference type="ARBA" id="ARBA00022989"/>
    </source>
</evidence>
<organism evidence="14 15">
    <name type="scientific">Pseudobacillus wudalianchiensis</name>
    <dbReference type="NCBI Taxonomy" id="1743143"/>
    <lineage>
        <taxon>Bacteria</taxon>
        <taxon>Bacillati</taxon>
        <taxon>Bacillota</taxon>
        <taxon>Bacilli</taxon>
        <taxon>Bacillales</taxon>
        <taxon>Bacillaceae</taxon>
        <taxon>Pseudobacillus</taxon>
    </lineage>
</organism>
<evidence type="ECO:0000256" key="11">
    <source>
        <dbReference type="SAM" id="Phobius"/>
    </source>
</evidence>
<keyword evidence="7 11" id="KW-0472">Membrane</keyword>
<feature type="domain" description="HAMP" evidence="13">
    <location>
        <begin position="298"/>
        <end position="350"/>
    </location>
</feature>
<feature type="transmembrane region" description="Helical" evidence="11">
    <location>
        <begin position="277"/>
        <end position="297"/>
    </location>
</feature>
<dbReference type="CDD" id="cd06225">
    <property type="entry name" value="HAMP"/>
    <property type="match status" value="1"/>
</dbReference>
<evidence type="ECO:0000256" key="3">
    <source>
        <dbReference type="ARBA" id="ARBA00022481"/>
    </source>
</evidence>
<evidence type="ECO:0000256" key="1">
    <source>
        <dbReference type="ARBA" id="ARBA00004651"/>
    </source>
</evidence>
<keyword evidence="5 11" id="KW-0812">Transmembrane</keyword>
<evidence type="ECO:0000256" key="5">
    <source>
        <dbReference type="ARBA" id="ARBA00022692"/>
    </source>
</evidence>
<keyword evidence="4" id="KW-0145">Chemotaxis</keyword>
<dbReference type="InterPro" id="IPR004089">
    <property type="entry name" value="MCPsignal_dom"/>
</dbReference>
<dbReference type="Gene3D" id="6.10.340.10">
    <property type="match status" value="1"/>
</dbReference>
<dbReference type="PANTHER" id="PTHR32089:SF114">
    <property type="entry name" value="METHYL-ACCEPTING CHEMOTAXIS PROTEIN MCPB"/>
    <property type="match status" value="1"/>
</dbReference>
<evidence type="ECO:0000313" key="14">
    <source>
        <dbReference type="EMBL" id="OCA83948.1"/>
    </source>
</evidence>
<comment type="caution">
    <text evidence="14">The sequence shown here is derived from an EMBL/GenBank/DDBJ whole genome shotgun (WGS) entry which is preliminary data.</text>
</comment>